<organism evidence="1 2">
    <name type="scientific">Trichonephila inaurata madagascariensis</name>
    <dbReference type="NCBI Taxonomy" id="2747483"/>
    <lineage>
        <taxon>Eukaryota</taxon>
        <taxon>Metazoa</taxon>
        <taxon>Ecdysozoa</taxon>
        <taxon>Arthropoda</taxon>
        <taxon>Chelicerata</taxon>
        <taxon>Arachnida</taxon>
        <taxon>Araneae</taxon>
        <taxon>Araneomorphae</taxon>
        <taxon>Entelegynae</taxon>
        <taxon>Araneoidea</taxon>
        <taxon>Nephilidae</taxon>
        <taxon>Trichonephila</taxon>
        <taxon>Trichonephila inaurata</taxon>
    </lineage>
</organism>
<name>A0A8X6YJ37_9ARAC</name>
<dbReference type="InterPro" id="IPR036691">
    <property type="entry name" value="Endo/exonu/phosph_ase_sf"/>
</dbReference>
<dbReference type="OrthoDB" id="6430237at2759"/>
<dbReference type="AlphaFoldDB" id="A0A8X6YJ37"/>
<accession>A0A8X6YJ37</accession>
<keyword evidence="2" id="KW-1185">Reference proteome</keyword>
<protein>
    <recommendedName>
        <fullName evidence="3">Endonuclease/exonuclease/phosphatase domain-containing protein</fullName>
    </recommendedName>
</protein>
<reference evidence="1" key="1">
    <citation type="submission" date="2020-08" db="EMBL/GenBank/DDBJ databases">
        <title>Multicomponent nature underlies the extraordinary mechanical properties of spider dragline silk.</title>
        <authorList>
            <person name="Kono N."/>
            <person name="Nakamura H."/>
            <person name="Mori M."/>
            <person name="Yoshida Y."/>
            <person name="Ohtoshi R."/>
            <person name="Malay A.D."/>
            <person name="Moran D.A.P."/>
            <person name="Tomita M."/>
            <person name="Numata K."/>
            <person name="Arakawa K."/>
        </authorList>
    </citation>
    <scope>NUCLEOTIDE SEQUENCE</scope>
</reference>
<evidence type="ECO:0000313" key="2">
    <source>
        <dbReference type="Proteomes" id="UP000886998"/>
    </source>
</evidence>
<gene>
    <name evidence="1" type="primary">AVEN_228151_1</name>
    <name evidence="1" type="ORF">TNIN_154511</name>
</gene>
<dbReference type="EMBL" id="BMAV01019736">
    <property type="protein sequence ID" value="GFY72927.1"/>
    <property type="molecule type" value="Genomic_DNA"/>
</dbReference>
<proteinExistence type="predicted"/>
<evidence type="ECO:0008006" key="3">
    <source>
        <dbReference type="Google" id="ProtNLM"/>
    </source>
</evidence>
<dbReference type="Gene3D" id="3.60.10.10">
    <property type="entry name" value="Endonuclease/exonuclease/phosphatase"/>
    <property type="match status" value="1"/>
</dbReference>
<evidence type="ECO:0000313" key="1">
    <source>
        <dbReference type="EMBL" id="GFY72927.1"/>
    </source>
</evidence>
<dbReference type="SUPFAM" id="SSF56219">
    <property type="entry name" value="DNase I-like"/>
    <property type="match status" value="1"/>
</dbReference>
<dbReference type="Proteomes" id="UP000886998">
    <property type="component" value="Unassembled WGS sequence"/>
</dbReference>
<sequence length="174" mass="18845">MSSTPFIANAASVVTQSKKDRVPGLGRGPISINNLRSPSSLKILQLNINGISTSATMIKLDQVLELALTEGAQIIALQETKLKTIPSLKIKGYSIFRLDRQNRSGGGLAFLIKNINFRCININIKITDGSNSRSRALGSSGEGNHSISLTCTIPLISKVYQLIFKIYSLWVLSA</sequence>
<comment type="caution">
    <text evidence="1">The sequence shown here is derived from an EMBL/GenBank/DDBJ whole genome shotgun (WGS) entry which is preliminary data.</text>
</comment>